<organism evidence="2 3">
    <name type="scientific">Caenorhabditis elegans</name>
    <dbReference type="NCBI Taxonomy" id="6239"/>
    <lineage>
        <taxon>Eukaryota</taxon>
        <taxon>Metazoa</taxon>
        <taxon>Ecdysozoa</taxon>
        <taxon>Nematoda</taxon>
        <taxon>Chromadorea</taxon>
        <taxon>Rhabditida</taxon>
        <taxon>Rhabditina</taxon>
        <taxon>Rhabditomorpha</taxon>
        <taxon>Rhabditoidea</taxon>
        <taxon>Rhabditidae</taxon>
        <taxon>Peloderinae</taxon>
        <taxon>Caenorhabditis</taxon>
    </lineage>
</organism>
<dbReference type="EMBL" id="BX284604">
    <property type="protein sequence ID" value="CDK13405.1"/>
    <property type="molecule type" value="Genomic_DNA"/>
</dbReference>
<dbReference type="AGR" id="WB:WBGene00015531"/>
<dbReference type="KEGG" id="cel:CELE_C06E4.2"/>
<accession>V6CLG3</accession>
<keyword evidence="3" id="KW-1185">Reference proteome</keyword>
<feature type="chain" id="PRO_5004744489" evidence="1">
    <location>
        <begin position="33"/>
        <end position="92"/>
    </location>
</feature>
<dbReference type="PaxDb" id="6239-C06E4.2"/>
<dbReference type="Bgee" id="WBGene00015531">
    <property type="expression patterns" value="Expressed in pharyngeal muscle cell (C elegans) and 3 other cell types or tissues"/>
</dbReference>
<dbReference type="CTD" id="182325"/>
<protein>
    <submittedName>
        <fullName evidence="2">Secreted protein</fullName>
    </submittedName>
</protein>
<dbReference type="HOGENOM" id="CLU_2560372_0_0_1"/>
<dbReference type="RefSeq" id="NP_001293728.1">
    <property type="nucleotide sequence ID" value="NM_001306799.3"/>
</dbReference>
<dbReference type="OrthoDB" id="5781984at2759"/>
<proteinExistence type="predicted"/>
<name>V6CLG3_CAEEL</name>
<dbReference type="ExpressionAtlas" id="V6CLG3">
    <property type="expression patterns" value="baseline and differential"/>
</dbReference>
<dbReference type="OMA" id="RAHRVYH"/>
<keyword evidence="1" id="KW-0732">Signal</keyword>
<dbReference type="AlphaFoldDB" id="V6CLG3"/>
<sequence>MFLKMTEPGSMNPMSSTLLIFLITILLASVKADSEVTESSDIKQSSAQAVAPTQFQIATSPHPFSRQIAAPSRIHRRSITPVPIRAHRVYHH</sequence>
<dbReference type="InParanoid" id="V6CLG3"/>
<feature type="signal peptide" evidence="1">
    <location>
        <begin position="1"/>
        <end position="32"/>
    </location>
</feature>
<evidence type="ECO:0000313" key="4">
    <source>
        <dbReference type="WormBase" id="C06E4.2b"/>
    </source>
</evidence>
<gene>
    <name evidence="2 4" type="ORF">C06E4.2</name>
    <name evidence="2" type="ORF">CELE_C06E4.2</name>
</gene>
<dbReference type="GeneID" id="182325"/>
<dbReference type="FunCoup" id="V6CLG3">
    <property type="interactions" value="173"/>
</dbReference>
<evidence type="ECO:0000256" key="1">
    <source>
        <dbReference type="SAM" id="SignalP"/>
    </source>
</evidence>
<dbReference type="WormBase" id="C06E4.2b">
    <property type="protein sequence ID" value="CE49436"/>
    <property type="gene ID" value="WBGene00015531"/>
</dbReference>
<reference evidence="2 3" key="1">
    <citation type="journal article" date="1998" name="Science">
        <title>Genome sequence of the nematode C. elegans: a platform for investigating biology.</title>
        <authorList>
            <consortium name="The C. elegans sequencing consortium"/>
            <person name="Sulson J.E."/>
            <person name="Waterston R."/>
        </authorList>
    </citation>
    <scope>NUCLEOTIDE SEQUENCE [LARGE SCALE GENOMIC DNA]</scope>
    <source>
        <strain evidence="2 3">Bristol N2</strain>
    </source>
</reference>
<dbReference type="Proteomes" id="UP000001940">
    <property type="component" value="Chromosome IV"/>
</dbReference>
<evidence type="ECO:0000313" key="3">
    <source>
        <dbReference type="Proteomes" id="UP000001940"/>
    </source>
</evidence>
<evidence type="ECO:0000313" key="2">
    <source>
        <dbReference type="EMBL" id="CDK13405.1"/>
    </source>
</evidence>